<accession>A0A9P1BZ25</accession>
<gene>
    <name evidence="2" type="ORF">C1SCF055_LOCUS8854</name>
</gene>
<dbReference type="OrthoDB" id="410769at2759"/>
<feature type="transmembrane region" description="Helical" evidence="1">
    <location>
        <begin position="35"/>
        <end position="56"/>
    </location>
</feature>
<reference evidence="2" key="1">
    <citation type="submission" date="2022-10" db="EMBL/GenBank/DDBJ databases">
        <authorList>
            <person name="Chen Y."/>
            <person name="Dougan E. K."/>
            <person name="Chan C."/>
            <person name="Rhodes N."/>
            <person name="Thang M."/>
        </authorList>
    </citation>
    <scope>NUCLEOTIDE SEQUENCE</scope>
</reference>
<evidence type="ECO:0000313" key="2">
    <source>
        <dbReference type="EMBL" id="CAI3981023.1"/>
    </source>
</evidence>
<protein>
    <submittedName>
        <fullName evidence="2">Uncharacterized protein</fullName>
    </submittedName>
</protein>
<reference evidence="3" key="2">
    <citation type="submission" date="2024-04" db="EMBL/GenBank/DDBJ databases">
        <authorList>
            <person name="Chen Y."/>
            <person name="Shah S."/>
            <person name="Dougan E. K."/>
            <person name="Thang M."/>
            <person name="Chan C."/>
        </authorList>
    </citation>
    <scope>NUCLEOTIDE SEQUENCE [LARGE SCALE GENOMIC DNA]</scope>
</reference>
<evidence type="ECO:0000256" key="1">
    <source>
        <dbReference type="SAM" id="Phobius"/>
    </source>
</evidence>
<evidence type="ECO:0000313" key="4">
    <source>
        <dbReference type="Proteomes" id="UP001152797"/>
    </source>
</evidence>
<name>A0A9P1BZ25_9DINO</name>
<dbReference type="Proteomes" id="UP001152797">
    <property type="component" value="Unassembled WGS sequence"/>
</dbReference>
<keyword evidence="1" id="KW-1133">Transmembrane helix</keyword>
<keyword evidence="1" id="KW-0812">Transmembrane</keyword>
<evidence type="ECO:0000313" key="3">
    <source>
        <dbReference type="EMBL" id="CAL1134398.1"/>
    </source>
</evidence>
<dbReference type="EMBL" id="CAMXCT030000604">
    <property type="protein sequence ID" value="CAL4768335.1"/>
    <property type="molecule type" value="Genomic_DNA"/>
</dbReference>
<sequence length="295" mass="33336">MLASKYRAARLDLLDFTPESPNTSNYMDLNQSAGYALGIIVMLKAMVGAFACHFAIKCSSFCRVNVGTSMRSACCAFGCVAYSSIYEANKLLERTCTLVVLCTALGGGWSLEQPGGPLLEFYPTWRFVLTSICDCGGPYAVNIVRWWMKHYDAKTAKRHIGFANSAIIRRLDKGKLQVERGPKKSQVIQTCAKYQDRSGKLRYKGTSHLRDTQIYTPRFARAMCDLVEDLKATCRGQPKIIGDSPTAFETMQMDWVSDSDMWQFVDFQEIYSYLRGSKRLQIPDMWRPLVPKKLN</sequence>
<proteinExistence type="predicted"/>
<dbReference type="EMBL" id="CAMXCT020000604">
    <property type="protein sequence ID" value="CAL1134398.1"/>
    <property type="molecule type" value="Genomic_DNA"/>
</dbReference>
<organism evidence="2">
    <name type="scientific">Cladocopium goreaui</name>
    <dbReference type="NCBI Taxonomy" id="2562237"/>
    <lineage>
        <taxon>Eukaryota</taxon>
        <taxon>Sar</taxon>
        <taxon>Alveolata</taxon>
        <taxon>Dinophyceae</taxon>
        <taxon>Suessiales</taxon>
        <taxon>Symbiodiniaceae</taxon>
        <taxon>Cladocopium</taxon>
    </lineage>
</organism>
<comment type="caution">
    <text evidence="2">The sequence shown here is derived from an EMBL/GenBank/DDBJ whole genome shotgun (WGS) entry which is preliminary data.</text>
</comment>
<keyword evidence="1" id="KW-0472">Membrane</keyword>
<dbReference type="EMBL" id="CAMXCT010000604">
    <property type="protein sequence ID" value="CAI3981023.1"/>
    <property type="molecule type" value="Genomic_DNA"/>
</dbReference>
<keyword evidence="4" id="KW-1185">Reference proteome</keyword>
<dbReference type="AlphaFoldDB" id="A0A9P1BZ25"/>